<keyword evidence="3" id="KW-1185">Reference proteome</keyword>
<dbReference type="Proteomes" id="UP000637980">
    <property type="component" value="Unassembled WGS sequence"/>
</dbReference>
<gene>
    <name evidence="2" type="ORF">GCM10007094_10370</name>
</gene>
<dbReference type="InterPro" id="IPR002059">
    <property type="entry name" value="CSP_DNA-bd"/>
</dbReference>
<dbReference type="Pfam" id="PF00313">
    <property type="entry name" value="CSD"/>
    <property type="match status" value="1"/>
</dbReference>
<evidence type="ECO:0000313" key="2">
    <source>
        <dbReference type="EMBL" id="GHB24250.1"/>
    </source>
</evidence>
<sequence>MSSFGRHLVRKATNLNLVKFGTVKSFDHLSGKGWITPEDGGRDIAVNRAAVKKARLGQICEGQTLGFQVSGGTPSATNLWATWSNR</sequence>
<accession>A0ABQ3E478</accession>
<dbReference type="SUPFAM" id="SSF50249">
    <property type="entry name" value="Nucleic acid-binding proteins"/>
    <property type="match status" value="1"/>
</dbReference>
<evidence type="ECO:0000313" key="3">
    <source>
        <dbReference type="Proteomes" id="UP000637980"/>
    </source>
</evidence>
<evidence type="ECO:0000259" key="1">
    <source>
        <dbReference type="PROSITE" id="PS51857"/>
    </source>
</evidence>
<name>A0ABQ3E478_9HYPH</name>
<dbReference type="InterPro" id="IPR012340">
    <property type="entry name" value="NA-bd_OB-fold"/>
</dbReference>
<dbReference type="EMBL" id="BMXE01000002">
    <property type="protein sequence ID" value="GHB24250.1"/>
    <property type="molecule type" value="Genomic_DNA"/>
</dbReference>
<proteinExistence type="predicted"/>
<dbReference type="RefSeq" id="WP_189435728.1">
    <property type="nucleotide sequence ID" value="NZ_BMXE01000002.1"/>
</dbReference>
<reference evidence="3" key="1">
    <citation type="journal article" date="2019" name="Int. J. Syst. Evol. Microbiol.">
        <title>The Global Catalogue of Microorganisms (GCM) 10K type strain sequencing project: providing services to taxonomists for standard genome sequencing and annotation.</title>
        <authorList>
            <consortium name="The Broad Institute Genomics Platform"/>
            <consortium name="The Broad Institute Genome Sequencing Center for Infectious Disease"/>
            <person name="Wu L."/>
            <person name="Ma J."/>
        </authorList>
    </citation>
    <scope>NUCLEOTIDE SEQUENCE [LARGE SCALE GENOMIC DNA]</scope>
    <source>
        <strain evidence="3">KCTC 12861</strain>
    </source>
</reference>
<feature type="domain" description="CSD" evidence="1">
    <location>
        <begin position="18"/>
        <end position="81"/>
    </location>
</feature>
<organism evidence="2 3">
    <name type="scientific">Pseudovibrio japonicus</name>
    <dbReference type="NCBI Taxonomy" id="366534"/>
    <lineage>
        <taxon>Bacteria</taxon>
        <taxon>Pseudomonadati</taxon>
        <taxon>Pseudomonadota</taxon>
        <taxon>Alphaproteobacteria</taxon>
        <taxon>Hyphomicrobiales</taxon>
        <taxon>Stappiaceae</taxon>
        <taxon>Pseudovibrio</taxon>
    </lineage>
</organism>
<protein>
    <recommendedName>
        <fullName evidence="1">CSD domain-containing protein</fullName>
    </recommendedName>
</protein>
<dbReference type="PROSITE" id="PS51857">
    <property type="entry name" value="CSD_2"/>
    <property type="match status" value="1"/>
</dbReference>
<comment type="caution">
    <text evidence="2">The sequence shown here is derived from an EMBL/GenBank/DDBJ whole genome shotgun (WGS) entry which is preliminary data.</text>
</comment>
<dbReference type="Gene3D" id="2.40.50.140">
    <property type="entry name" value="Nucleic acid-binding proteins"/>
    <property type="match status" value="1"/>
</dbReference>